<organism evidence="1 2">
    <name type="scientific">Bacillus carboniphilus</name>
    <dbReference type="NCBI Taxonomy" id="86663"/>
    <lineage>
        <taxon>Bacteria</taxon>
        <taxon>Bacillati</taxon>
        <taxon>Bacillota</taxon>
        <taxon>Bacilli</taxon>
        <taxon>Bacillales</taxon>
        <taxon>Bacillaceae</taxon>
        <taxon>Bacillus</taxon>
    </lineage>
</organism>
<keyword evidence="2" id="KW-1185">Reference proteome</keyword>
<dbReference type="RefSeq" id="WP_306020346.1">
    <property type="nucleotide sequence ID" value="NZ_CP129013.1"/>
</dbReference>
<proteinExistence type="predicted"/>
<protein>
    <submittedName>
        <fullName evidence="1">Uncharacterized protein</fullName>
    </submittedName>
</protein>
<name>A0ABY9JZ38_9BACI</name>
<gene>
    <name evidence="1" type="ORF">LC087_06120</name>
</gene>
<dbReference type="Proteomes" id="UP001197974">
    <property type="component" value="Chromosome"/>
</dbReference>
<evidence type="ECO:0000313" key="2">
    <source>
        <dbReference type="Proteomes" id="UP001197974"/>
    </source>
</evidence>
<dbReference type="EMBL" id="CP129013">
    <property type="protein sequence ID" value="WLR43710.1"/>
    <property type="molecule type" value="Genomic_DNA"/>
</dbReference>
<evidence type="ECO:0000313" key="1">
    <source>
        <dbReference type="EMBL" id="WLR43710.1"/>
    </source>
</evidence>
<sequence length="42" mass="4881">MISLDKRMISTKYGEHFIMSIPEVELIEKTIEELKETVGKVN</sequence>
<reference evidence="1 2" key="1">
    <citation type="submission" date="2023-06" db="EMBL/GenBank/DDBJ databases">
        <title>Five Gram-positive bacteria isolated from mangrove sediments in Shenzhen, Guangdong, China.</title>
        <authorList>
            <person name="Yu S."/>
            <person name="Zheng W."/>
            <person name="Huang Y."/>
        </authorList>
    </citation>
    <scope>NUCLEOTIDE SEQUENCE [LARGE SCALE GENOMIC DNA]</scope>
    <source>
        <strain evidence="1 2">SaN35-3</strain>
    </source>
</reference>
<accession>A0ABY9JZ38</accession>